<accession>A0A521BSQ4</accession>
<comment type="caution">
    <text evidence="3">Lacks conserved residue(s) required for the propagation of feature annotation.</text>
</comment>
<dbReference type="GO" id="GO:0000160">
    <property type="term" value="P:phosphorelay signal transduction system"/>
    <property type="evidence" value="ECO:0007669"/>
    <property type="project" value="InterPro"/>
</dbReference>
<dbReference type="GO" id="GO:1902201">
    <property type="term" value="P:negative regulation of bacterial-type flagellum-dependent cell motility"/>
    <property type="evidence" value="ECO:0007669"/>
    <property type="project" value="TreeGrafter"/>
</dbReference>
<dbReference type="Pfam" id="PF00072">
    <property type="entry name" value="Response_reg"/>
    <property type="match status" value="1"/>
</dbReference>
<dbReference type="FunFam" id="3.30.70.270:FF:000001">
    <property type="entry name" value="Diguanylate cyclase domain protein"/>
    <property type="match status" value="1"/>
</dbReference>
<dbReference type="SMART" id="SM00267">
    <property type="entry name" value="GGDEF"/>
    <property type="match status" value="1"/>
</dbReference>
<dbReference type="GO" id="GO:0005886">
    <property type="term" value="C:plasma membrane"/>
    <property type="evidence" value="ECO:0007669"/>
    <property type="project" value="TreeGrafter"/>
</dbReference>
<dbReference type="InterPro" id="IPR011006">
    <property type="entry name" value="CheY-like_superfamily"/>
</dbReference>
<keyword evidence="7" id="KW-1185">Reference proteome</keyword>
<evidence type="ECO:0000256" key="1">
    <source>
        <dbReference type="ARBA" id="ARBA00012528"/>
    </source>
</evidence>
<dbReference type="InterPro" id="IPR000160">
    <property type="entry name" value="GGDEF_dom"/>
</dbReference>
<dbReference type="Pfam" id="PF00990">
    <property type="entry name" value="GGDEF"/>
    <property type="match status" value="1"/>
</dbReference>
<sequence length="473" mass="50800">MQSTVTDMSVQGTILVLDGTSTNRIMLKVQLTAAWYHVAQGENLRGLDGLLKRVRPDLILTAQSLPDGTAADVKKVVMADPDLADIPIVAIAPQNDKSARLRALSDGLDDVLAHPFKDTLLLARVRSLLRARADTQELQDNSGSPCLGFAEATSAFATPPKAARAALLTQSAKTGALWQKALSEHTHHSLSIHTISNLHRLLSGPIPDAIIVEIDGESSGLSILADLKSRGATRHTVLIGILRKDDASLAAEALDRGADAICMAGFCPRETLLRLDNQLARKSRIDQMRDSLRRGIAESWVDPLTGLHNRRYAMRALKQIARQSAQTGLGFTVMVADLDHFKSINDKFGHAGGDQVLIETAERMRNSIGSDGFVARIGGEEFLIGLPETTGPRALGIARTVCDDICQCPFDLSEAAEPIAVTISIGLITADDNTFRQGIPPAPLDNMIKSADTALYAAKKAGRNQVMVQDHAA</sequence>
<dbReference type="EC" id="2.7.7.65" evidence="1"/>
<dbReference type="EMBL" id="FXTE01000001">
    <property type="protein sequence ID" value="SMO50173.1"/>
    <property type="molecule type" value="Genomic_DNA"/>
</dbReference>
<dbReference type="PROSITE" id="PS50110">
    <property type="entry name" value="RESPONSE_REGULATORY"/>
    <property type="match status" value="1"/>
</dbReference>
<proteinExistence type="predicted"/>
<evidence type="ECO:0000313" key="6">
    <source>
        <dbReference type="EMBL" id="SMO50173.1"/>
    </source>
</evidence>
<dbReference type="Proteomes" id="UP000319555">
    <property type="component" value="Unassembled WGS sequence"/>
</dbReference>
<dbReference type="GO" id="GO:0043709">
    <property type="term" value="P:cell adhesion involved in single-species biofilm formation"/>
    <property type="evidence" value="ECO:0007669"/>
    <property type="project" value="TreeGrafter"/>
</dbReference>
<evidence type="ECO:0000259" key="4">
    <source>
        <dbReference type="PROSITE" id="PS50110"/>
    </source>
</evidence>
<dbReference type="PANTHER" id="PTHR45138:SF9">
    <property type="entry name" value="DIGUANYLATE CYCLASE DGCM-RELATED"/>
    <property type="match status" value="1"/>
</dbReference>
<organism evidence="6 7">
    <name type="scientific">Ruegeria faecimaris</name>
    <dbReference type="NCBI Taxonomy" id="686389"/>
    <lineage>
        <taxon>Bacteria</taxon>
        <taxon>Pseudomonadati</taxon>
        <taxon>Pseudomonadota</taxon>
        <taxon>Alphaproteobacteria</taxon>
        <taxon>Rhodobacterales</taxon>
        <taxon>Roseobacteraceae</taxon>
        <taxon>Ruegeria</taxon>
    </lineage>
</organism>
<feature type="domain" description="GGDEF" evidence="5">
    <location>
        <begin position="329"/>
        <end position="471"/>
    </location>
</feature>
<name>A0A521BSQ4_9RHOB</name>
<feature type="domain" description="Response regulatory" evidence="4">
    <location>
        <begin position="13"/>
        <end position="129"/>
    </location>
</feature>
<dbReference type="NCBIfam" id="TIGR00254">
    <property type="entry name" value="GGDEF"/>
    <property type="match status" value="1"/>
</dbReference>
<evidence type="ECO:0000313" key="7">
    <source>
        <dbReference type="Proteomes" id="UP000319555"/>
    </source>
</evidence>
<gene>
    <name evidence="6" type="ORF">SAMN06265380_1011137</name>
</gene>
<dbReference type="InterPro" id="IPR043128">
    <property type="entry name" value="Rev_trsase/Diguanyl_cyclase"/>
</dbReference>
<dbReference type="SUPFAM" id="SSF55073">
    <property type="entry name" value="Nucleotide cyclase"/>
    <property type="match status" value="1"/>
</dbReference>
<dbReference type="PROSITE" id="PS50887">
    <property type="entry name" value="GGDEF"/>
    <property type="match status" value="1"/>
</dbReference>
<evidence type="ECO:0000259" key="5">
    <source>
        <dbReference type="PROSITE" id="PS50887"/>
    </source>
</evidence>
<comment type="catalytic activity">
    <reaction evidence="2">
        <text>2 GTP = 3',3'-c-di-GMP + 2 diphosphate</text>
        <dbReference type="Rhea" id="RHEA:24898"/>
        <dbReference type="ChEBI" id="CHEBI:33019"/>
        <dbReference type="ChEBI" id="CHEBI:37565"/>
        <dbReference type="ChEBI" id="CHEBI:58805"/>
        <dbReference type="EC" id="2.7.7.65"/>
    </reaction>
</comment>
<dbReference type="SUPFAM" id="SSF52172">
    <property type="entry name" value="CheY-like"/>
    <property type="match status" value="2"/>
</dbReference>
<dbReference type="InterPro" id="IPR029787">
    <property type="entry name" value="Nucleotide_cyclase"/>
</dbReference>
<evidence type="ECO:0000256" key="3">
    <source>
        <dbReference type="PROSITE-ProRule" id="PRU00169"/>
    </source>
</evidence>
<dbReference type="SMART" id="SM00448">
    <property type="entry name" value="REC"/>
    <property type="match status" value="1"/>
</dbReference>
<dbReference type="InterPro" id="IPR001789">
    <property type="entry name" value="Sig_transdc_resp-reg_receiver"/>
</dbReference>
<protein>
    <recommendedName>
        <fullName evidence="1">diguanylate cyclase</fullName>
        <ecNumber evidence="1">2.7.7.65</ecNumber>
    </recommendedName>
</protein>
<dbReference type="CDD" id="cd01949">
    <property type="entry name" value="GGDEF"/>
    <property type="match status" value="1"/>
</dbReference>
<dbReference type="InterPro" id="IPR050469">
    <property type="entry name" value="Diguanylate_Cyclase"/>
</dbReference>
<dbReference type="Gene3D" id="3.40.50.2300">
    <property type="match status" value="1"/>
</dbReference>
<dbReference type="Gene3D" id="3.30.70.270">
    <property type="match status" value="1"/>
</dbReference>
<evidence type="ECO:0000256" key="2">
    <source>
        <dbReference type="ARBA" id="ARBA00034247"/>
    </source>
</evidence>
<dbReference type="PANTHER" id="PTHR45138">
    <property type="entry name" value="REGULATORY COMPONENTS OF SENSORY TRANSDUCTION SYSTEM"/>
    <property type="match status" value="1"/>
</dbReference>
<dbReference type="AlphaFoldDB" id="A0A521BSQ4"/>
<dbReference type="GO" id="GO:0052621">
    <property type="term" value="F:diguanylate cyclase activity"/>
    <property type="evidence" value="ECO:0007669"/>
    <property type="project" value="UniProtKB-EC"/>
</dbReference>
<reference evidence="6 7" key="1">
    <citation type="submission" date="2017-05" db="EMBL/GenBank/DDBJ databases">
        <authorList>
            <person name="Varghese N."/>
            <person name="Submissions S."/>
        </authorList>
    </citation>
    <scope>NUCLEOTIDE SEQUENCE [LARGE SCALE GENOMIC DNA]</scope>
    <source>
        <strain evidence="6 7">DSM 28009</strain>
    </source>
</reference>